<keyword evidence="2" id="KW-1185">Reference proteome</keyword>
<dbReference type="InterPro" id="IPR020635">
    <property type="entry name" value="Tyr_kinase_cat_dom"/>
</dbReference>
<proteinExistence type="predicted"/>
<dbReference type="SMART" id="SM00219">
    <property type="entry name" value="TyrKc"/>
    <property type="match status" value="1"/>
</dbReference>
<protein>
    <submittedName>
        <fullName evidence="3">Tyrosine-protein kinase JAK2-like</fullName>
    </submittedName>
</protein>
<name>A0ABM0MCG5_SACKO</name>
<dbReference type="Gene3D" id="1.10.510.10">
    <property type="entry name" value="Transferase(Phosphotransferase) domain 1"/>
    <property type="match status" value="1"/>
</dbReference>
<evidence type="ECO:0000313" key="3">
    <source>
        <dbReference type="RefSeq" id="XP_006817706.1"/>
    </source>
</evidence>
<dbReference type="PROSITE" id="PS00109">
    <property type="entry name" value="PROTEIN_KINASE_TYR"/>
    <property type="match status" value="1"/>
</dbReference>
<dbReference type="InterPro" id="IPR001245">
    <property type="entry name" value="Ser-Thr/Tyr_kinase_cat_dom"/>
</dbReference>
<feature type="domain" description="Protein kinase" evidence="1">
    <location>
        <begin position="1"/>
        <end position="265"/>
    </location>
</feature>
<reference evidence="3" key="1">
    <citation type="submission" date="2025-08" db="UniProtKB">
        <authorList>
            <consortium name="RefSeq"/>
        </authorList>
    </citation>
    <scope>IDENTIFICATION</scope>
    <source>
        <tissue evidence="3">Testes</tissue>
    </source>
</reference>
<sequence length="275" mass="32321">MWKQYPNIPEMNEEVAVKTLPISYKKSRSHVDDFKREIMSTVKFDSPRVIQVKGISIDPNSVGLMMVMEYLPLGALNSYLRKNPQLQLETLYRFSKQVAEGMHYLEEQKVVHRDLAARNILVVTSDTEDSDKDLVKISDFGLARVMTGNPQTMYYRQKTDTPNPIIWHCPEGIEDKKYTSKGDVWGYGVLLWEIFSYGSQPRYIYKNNEVPCLNVIDFIKKGLRLQKPQQCPDKVYKMMLECWNIKQQERPTFKEITDEILHIWFDEEHHSVKFT</sequence>
<dbReference type="PRINTS" id="PR00109">
    <property type="entry name" value="TYRKINASE"/>
</dbReference>
<dbReference type="Pfam" id="PF07714">
    <property type="entry name" value="PK_Tyr_Ser-Thr"/>
    <property type="match status" value="1"/>
</dbReference>
<dbReference type="CDD" id="cd00192">
    <property type="entry name" value="PTKc"/>
    <property type="match status" value="1"/>
</dbReference>
<dbReference type="PROSITE" id="PS50011">
    <property type="entry name" value="PROTEIN_KINASE_DOM"/>
    <property type="match status" value="1"/>
</dbReference>
<dbReference type="InterPro" id="IPR011009">
    <property type="entry name" value="Kinase-like_dom_sf"/>
</dbReference>
<dbReference type="InterPro" id="IPR008266">
    <property type="entry name" value="Tyr_kinase_AS"/>
</dbReference>
<dbReference type="PIRSF" id="PIRSF000654">
    <property type="entry name" value="Integrin-linked_kinase"/>
    <property type="match status" value="1"/>
</dbReference>
<gene>
    <name evidence="3" type="primary">LOC102806632</name>
</gene>
<accession>A0ABM0MCG5</accession>
<dbReference type="RefSeq" id="XP_006817706.1">
    <property type="nucleotide sequence ID" value="XM_006817643.1"/>
</dbReference>
<dbReference type="SUPFAM" id="SSF56112">
    <property type="entry name" value="Protein kinase-like (PK-like)"/>
    <property type="match status" value="1"/>
</dbReference>
<dbReference type="PANTHER" id="PTHR24416">
    <property type="entry name" value="TYROSINE-PROTEIN KINASE RECEPTOR"/>
    <property type="match status" value="1"/>
</dbReference>
<dbReference type="Proteomes" id="UP000694865">
    <property type="component" value="Unplaced"/>
</dbReference>
<dbReference type="PANTHER" id="PTHR24416:SF611">
    <property type="entry name" value="TYROSINE-PROTEIN KINASE TRANSMEMBRANE RECEPTOR ROR"/>
    <property type="match status" value="1"/>
</dbReference>
<dbReference type="InterPro" id="IPR000719">
    <property type="entry name" value="Prot_kinase_dom"/>
</dbReference>
<evidence type="ECO:0000313" key="2">
    <source>
        <dbReference type="Proteomes" id="UP000694865"/>
    </source>
</evidence>
<organism evidence="2 3">
    <name type="scientific">Saccoglossus kowalevskii</name>
    <name type="common">Acorn worm</name>
    <dbReference type="NCBI Taxonomy" id="10224"/>
    <lineage>
        <taxon>Eukaryota</taxon>
        <taxon>Metazoa</taxon>
        <taxon>Hemichordata</taxon>
        <taxon>Enteropneusta</taxon>
        <taxon>Harrimaniidae</taxon>
        <taxon>Saccoglossus</taxon>
    </lineage>
</organism>
<dbReference type="GeneID" id="102806632"/>
<dbReference type="InterPro" id="IPR050122">
    <property type="entry name" value="RTK"/>
</dbReference>
<evidence type="ECO:0000259" key="1">
    <source>
        <dbReference type="PROSITE" id="PS50011"/>
    </source>
</evidence>